<protein>
    <submittedName>
        <fullName evidence="1">Uncharacterized protein</fullName>
    </submittedName>
</protein>
<evidence type="ECO:0000313" key="1">
    <source>
        <dbReference type="EMBL" id="PNT25797.1"/>
    </source>
</evidence>
<dbReference type="AlphaFoldDB" id="A0A2K1ZKJ9"/>
<reference evidence="1 2" key="1">
    <citation type="journal article" date="2006" name="Science">
        <title>The genome of black cottonwood, Populus trichocarpa (Torr. &amp; Gray).</title>
        <authorList>
            <person name="Tuskan G.A."/>
            <person name="Difazio S."/>
            <person name="Jansson S."/>
            <person name="Bohlmann J."/>
            <person name="Grigoriev I."/>
            <person name="Hellsten U."/>
            <person name="Putnam N."/>
            <person name="Ralph S."/>
            <person name="Rombauts S."/>
            <person name="Salamov A."/>
            <person name="Schein J."/>
            <person name="Sterck L."/>
            <person name="Aerts A."/>
            <person name="Bhalerao R.R."/>
            <person name="Bhalerao R.P."/>
            <person name="Blaudez D."/>
            <person name="Boerjan W."/>
            <person name="Brun A."/>
            <person name="Brunner A."/>
            <person name="Busov V."/>
            <person name="Campbell M."/>
            <person name="Carlson J."/>
            <person name="Chalot M."/>
            <person name="Chapman J."/>
            <person name="Chen G.L."/>
            <person name="Cooper D."/>
            <person name="Coutinho P.M."/>
            <person name="Couturier J."/>
            <person name="Covert S."/>
            <person name="Cronk Q."/>
            <person name="Cunningham R."/>
            <person name="Davis J."/>
            <person name="Degroeve S."/>
            <person name="Dejardin A."/>
            <person name="Depamphilis C."/>
            <person name="Detter J."/>
            <person name="Dirks B."/>
            <person name="Dubchak I."/>
            <person name="Duplessis S."/>
            <person name="Ehlting J."/>
            <person name="Ellis B."/>
            <person name="Gendler K."/>
            <person name="Goodstein D."/>
            <person name="Gribskov M."/>
            <person name="Grimwood J."/>
            <person name="Groover A."/>
            <person name="Gunter L."/>
            <person name="Hamberger B."/>
            <person name="Heinze B."/>
            <person name="Helariutta Y."/>
            <person name="Henrissat B."/>
            <person name="Holligan D."/>
            <person name="Holt R."/>
            <person name="Huang W."/>
            <person name="Islam-Faridi N."/>
            <person name="Jones S."/>
            <person name="Jones-Rhoades M."/>
            <person name="Jorgensen R."/>
            <person name="Joshi C."/>
            <person name="Kangasjarvi J."/>
            <person name="Karlsson J."/>
            <person name="Kelleher C."/>
            <person name="Kirkpatrick R."/>
            <person name="Kirst M."/>
            <person name="Kohler A."/>
            <person name="Kalluri U."/>
            <person name="Larimer F."/>
            <person name="Leebens-Mack J."/>
            <person name="Leple J.C."/>
            <person name="Locascio P."/>
            <person name="Lou Y."/>
            <person name="Lucas S."/>
            <person name="Martin F."/>
            <person name="Montanini B."/>
            <person name="Napoli C."/>
            <person name="Nelson D.R."/>
            <person name="Nelson C."/>
            <person name="Nieminen K."/>
            <person name="Nilsson O."/>
            <person name="Pereda V."/>
            <person name="Peter G."/>
            <person name="Philippe R."/>
            <person name="Pilate G."/>
            <person name="Poliakov A."/>
            <person name="Razumovskaya J."/>
            <person name="Richardson P."/>
            <person name="Rinaldi C."/>
            <person name="Ritland K."/>
            <person name="Rouze P."/>
            <person name="Ryaboy D."/>
            <person name="Schmutz J."/>
            <person name="Schrader J."/>
            <person name="Segerman B."/>
            <person name="Shin H."/>
            <person name="Siddiqui A."/>
            <person name="Sterky F."/>
            <person name="Terry A."/>
            <person name="Tsai C.J."/>
            <person name="Uberbacher E."/>
            <person name="Unneberg P."/>
            <person name="Vahala J."/>
            <person name="Wall K."/>
            <person name="Wessler S."/>
            <person name="Yang G."/>
            <person name="Yin T."/>
            <person name="Douglas C."/>
            <person name="Marra M."/>
            <person name="Sandberg G."/>
            <person name="Van de Peer Y."/>
            <person name="Rokhsar D."/>
        </authorList>
    </citation>
    <scope>NUCLEOTIDE SEQUENCE [LARGE SCALE GENOMIC DNA]</scope>
    <source>
        <strain evidence="2">cv. Nisqually</strain>
    </source>
</reference>
<evidence type="ECO:0000313" key="2">
    <source>
        <dbReference type="Proteomes" id="UP000006729"/>
    </source>
</evidence>
<keyword evidence="2" id="KW-1185">Reference proteome</keyword>
<proteinExistence type="predicted"/>
<dbReference type="EMBL" id="CM009297">
    <property type="protein sequence ID" value="PNT25797.1"/>
    <property type="molecule type" value="Genomic_DNA"/>
</dbReference>
<dbReference type="InParanoid" id="A0A2K1ZKJ9"/>
<sequence>MSSKVQTGPFWSGQHKKELACYLSNRDKSNSEAHDGLIRKSQRTNSLEDINEKGELNNSVLRQISQIVPSPRIIN</sequence>
<gene>
    <name evidence="1" type="ORF">POPTR_008G201800</name>
</gene>
<name>A0A2K1ZKJ9_POPTR</name>
<accession>A0A2K1ZKJ9</accession>
<organism evidence="1 2">
    <name type="scientific">Populus trichocarpa</name>
    <name type="common">Western balsam poplar</name>
    <name type="synonym">Populus balsamifera subsp. trichocarpa</name>
    <dbReference type="NCBI Taxonomy" id="3694"/>
    <lineage>
        <taxon>Eukaryota</taxon>
        <taxon>Viridiplantae</taxon>
        <taxon>Streptophyta</taxon>
        <taxon>Embryophyta</taxon>
        <taxon>Tracheophyta</taxon>
        <taxon>Spermatophyta</taxon>
        <taxon>Magnoliopsida</taxon>
        <taxon>eudicotyledons</taxon>
        <taxon>Gunneridae</taxon>
        <taxon>Pentapetalae</taxon>
        <taxon>rosids</taxon>
        <taxon>fabids</taxon>
        <taxon>Malpighiales</taxon>
        <taxon>Salicaceae</taxon>
        <taxon>Saliceae</taxon>
        <taxon>Populus</taxon>
    </lineage>
</organism>
<dbReference type="Proteomes" id="UP000006729">
    <property type="component" value="Chromosome 8"/>
</dbReference>